<feature type="domain" description="BRCT" evidence="2">
    <location>
        <begin position="422"/>
        <end position="505"/>
    </location>
</feature>
<dbReference type="GO" id="GO:0035361">
    <property type="term" value="C:Cul8-RING ubiquitin ligase complex"/>
    <property type="evidence" value="ECO:0007669"/>
    <property type="project" value="TreeGrafter"/>
</dbReference>
<dbReference type="CDD" id="cd18436">
    <property type="entry name" value="BRCT_BRC1_like_rpt2"/>
    <property type="match status" value="1"/>
</dbReference>
<dbReference type="GO" id="GO:1990683">
    <property type="term" value="P:DNA double-strand break attachment to nuclear envelope"/>
    <property type="evidence" value="ECO:0007669"/>
    <property type="project" value="TreeGrafter"/>
</dbReference>
<reference evidence="3 4" key="1">
    <citation type="journal article" date="2016" name="Mol. Biol. Evol.">
        <title>Genome-Wide Survey of Gut Fungi (Harpellales) Reveals the First Horizontally Transferred Ubiquitin Gene from a Mosquito Host.</title>
        <authorList>
            <person name="Wang Y."/>
            <person name="White M.M."/>
            <person name="Kvist S."/>
            <person name="Moncalvo J.M."/>
        </authorList>
    </citation>
    <scope>NUCLEOTIDE SEQUENCE [LARGE SCALE GENOMIC DNA]</scope>
    <source>
        <strain evidence="3 4">ALG-7-W6</strain>
    </source>
</reference>
<dbReference type="SMART" id="SM00292">
    <property type="entry name" value="BRCT"/>
    <property type="match status" value="4"/>
</dbReference>
<gene>
    <name evidence="3" type="ORF">AYI68_g1067</name>
</gene>
<dbReference type="Pfam" id="PF16770">
    <property type="entry name" value="RTT107_BRCT_5"/>
    <property type="match status" value="1"/>
</dbReference>
<sequence length="1090" mass="121953">MDQALVPSNQILVFKNVVFWVNPSIDSSQVSRLSNLLIRKGAISAIKLHCSSNSPNNKVGSPLKLRGVSVGLPDSLSPNFFRFPFPTNQSLPPNFSSNPQKEVPTHVISKDIYFPEYLKCIQTGIKVVTPAWVEKSIKTGKIQPENFFSCDLDRNIFSGMVVTASQLPTSDREALYAGISAYGGQYRANLVKEVTHLVILTGSGSKYDQVLANPKLNIKIILPHWFEQCINLGILVDDRPYLFPDPKIFNVSSYTLHKPEHNITNISQSNEVESLNINQLDRLNIEQYLDDVGVKINHSSSSSNNSFLSGYNVALSLELTRDIPDSFLDFIKSSVYSNGGNFISPQLNDCNQYFWSPDQFGKIDILICRYRKGLDYFAATMFGFLVGSLIWFIKALRSKFIYQPGKQILDYPLSLNSIFNKPNSITFPDENYNVISLSGYSGHARAYLKRLILASGAVYSSDLTKNVHTHLITADPNREKFNFAREWNCHVVNHLWLERSLQQGKNLSVSYPSYTFWPPLSPLSLQDTVGFSSSIKHSCLLNDIPVIKDSYSKIIVNSTDLYSDNASAPLSSFDVLNGKNIQISVFISENEEIFLNSNLLHLDTAAKFFVFLSKVCGHFLNLDNFVFDGTPIIDSKAPENNIPTNSNIKNDYSNDLECIPDSTDDESSSQKPKYLLGGYKSTNLDSKNTQEILVQVESASIYEDGMNNSEISSNSSKNVKNKSRSSENEISDSDSDHKPNKIKKRKAPPSSTDSDHYRTVEAALPLKNKAFPINPNPINVKNLNSLLANKSSKKRGVSQNSSPTKSIIEIIDIKKPFSAVNILFTQGKPTSGEEKKIINMGGNLVNVVKNATHLVSNGVKRTAKFLEALNSGKIYIVSMQWLRHSILLKSWIDLSSDLPSKEVISLCKKIGTVNQDMDLNTLSKNNWVWMLGYGINDPELEQKYNFVLKDSIEKSHRAQLFNNIIVYSTPNVKPSMDVLRGIVESGGGLLVANYTERKLKSLILKETIPISSTPEVSLDKRKLLVISCELDQSIWPTLFEISNSQYSKDETNSEYEDSSNKKLNIYSSEILLSGVLRQNLATDTDEFRLA</sequence>
<dbReference type="OrthoDB" id="342264at2759"/>
<feature type="compositionally biased region" description="Low complexity" evidence="1">
    <location>
        <begin position="707"/>
        <end position="718"/>
    </location>
</feature>
<dbReference type="EMBL" id="LSSL01000367">
    <property type="protein sequence ID" value="OLY84762.1"/>
    <property type="molecule type" value="Genomic_DNA"/>
</dbReference>
<protein>
    <submittedName>
        <fullName evidence="3">BRCT-containing protein 1</fullName>
    </submittedName>
</protein>
<dbReference type="CDD" id="cd17744">
    <property type="entry name" value="BRCT_MDC1_rpt1"/>
    <property type="match status" value="1"/>
</dbReference>
<dbReference type="Pfam" id="PF16589">
    <property type="entry name" value="BRCT_2"/>
    <property type="match status" value="1"/>
</dbReference>
<accession>A0A1R0H6C3</accession>
<feature type="domain" description="BRCT" evidence="2">
    <location>
        <begin position="812"/>
        <end position="886"/>
    </location>
</feature>
<dbReference type="InterPro" id="IPR053036">
    <property type="entry name" value="CellCycle_DNARepair_Reg"/>
</dbReference>
<feature type="domain" description="BRCT" evidence="2">
    <location>
        <begin position="152"/>
        <end position="243"/>
    </location>
</feature>
<dbReference type="Gene3D" id="3.40.50.10190">
    <property type="entry name" value="BRCT domain"/>
    <property type="match status" value="5"/>
</dbReference>
<evidence type="ECO:0000259" key="2">
    <source>
        <dbReference type="PROSITE" id="PS50172"/>
    </source>
</evidence>
<dbReference type="CDD" id="cd18432">
    <property type="entry name" value="BRCT_PAXIP1_rpt6_like"/>
    <property type="match status" value="1"/>
</dbReference>
<feature type="domain" description="BRCT" evidence="2">
    <location>
        <begin position="105"/>
        <end position="150"/>
    </location>
</feature>
<dbReference type="PANTHER" id="PTHR47667">
    <property type="entry name" value="REGULATOR OF TY1 TRANSPOSITION PROTEIN 107"/>
    <property type="match status" value="1"/>
</dbReference>
<feature type="region of interest" description="Disordered" evidence="1">
    <location>
        <begin position="705"/>
        <end position="756"/>
    </location>
</feature>
<organism evidence="3 4">
    <name type="scientific">Smittium mucronatum</name>
    <dbReference type="NCBI Taxonomy" id="133383"/>
    <lineage>
        <taxon>Eukaryota</taxon>
        <taxon>Fungi</taxon>
        <taxon>Fungi incertae sedis</taxon>
        <taxon>Zoopagomycota</taxon>
        <taxon>Kickxellomycotina</taxon>
        <taxon>Harpellomycetes</taxon>
        <taxon>Harpellales</taxon>
        <taxon>Legeriomycetaceae</taxon>
        <taxon>Smittium</taxon>
    </lineage>
</organism>
<dbReference type="Proteomes" id="UP000187455">
    <property type="component" value="Unassembled WGS sequence"/>
</dbReference>
<dbReference type="PANTHER" id="PTHR47667:SF1">
    <property type="entry name" value="REGULATOR OF TY1 TRANSPOSITION PROTEIN 107"/>
    <property type="match status" value="1"/>
</dbReference>
<name>A0A1R0H6C3_9FUNG</name>
<dbReference type="STRING" id="133383.A0A1R0H6C3"/>
<proteinExistence type="predicted"/>
<dbReference type="InterPro" id="IPR036420">
    <property type="entry name" value="BRCT_dom_sf"/>
</dbReference>
<keyword evidence="4" id="KW-1185">Reference proteome</keyword>
<feature type="region of interest" description="Disordered" evidence="1">
    <location>
        <begin position="636"/>
        <end position="680"/>
    </location>
</feature>
<dbReference type="PROSITE" id="PS50172">
    <property type="entry name" value="BRCT"/>
    <property type="match status" value="4"/>
</dbReference>
<comment type="caution">
    <text evidence="3">The sequence shown here is derived from an EMBL/GenBank/DDBJ whole genome shotgun (WGS) entry which is preliminary data.</text>
</comment>
<feature type="compositionally biased region" description="Polar residues" evidence="1">
    <location>
        <begin position="641"/>
        <end position="653"/>
    </location>
</feature>
<dbReference type="GO" id="GO:0005634">
    <property type="term" value="C:nucleus"/>
    <property type="evidence" value="ECO:0007669"/>
    <property type="project" value="TreeGrafter"/>
</dbReference>
<dbReference type="AlphaFoldDB" id="A0A1R0H6C3"/>
<dbReference type="Pfam" id="PF12738">
    <property type="entry name" value="PTCB-BRCT"/>
    <property type="match status" value="2"/>
</dbReference>
<dbReference type="GO" id="GO:0006302">
    <property type="term" value="P:double-strand break repair"/>
    <property type="evidence" value="ECO:0007669"/>
    <property type="project" value="TreeGrafter"/>
</dbReference>
<dbReference type="SUPFAM" id="SSF52113">
    <property type="entry name" value="BRCT domain"/>
    <property type="match status" value="4"/>
</dbReference>
<evidence type="ECO:0000313" key="4">
    <source>
        <dbReference type="Proteomes" id="UP000187455"/>
    </source>
</evidence>
<evidence type="ECO:0000256" key="1">
    <source>
        <dbReference type="SAM" id="MobiDB-lite"/>
    </source>
</evidence>
<dbReference type="InterPro" id="IPR001357">
    <property type="entry name" value="BRCT_dom"/>
</dbReference>
<evidence type="ECO:0000313" key="3">
    <source>
        <dbReference type="EMBL" id="OLY84762.1"/>
    </source>
</evidence>